<keyword evidence="3" id="KW-1185">Reference proteome</keyword>
<name>A0A0N9HX88_9PSEU</name>
<proteinExistence type="predicted"/>
<dbReference type="OrthoDB" id="7854965at2"/>
<dbReference type="Pfam" id="PF21962">
    <property type="entry name" value="DUF6924"/>
    <property type="match status" value="1"/>
</dbReference>
<evidence type="ECO:0000259" key="1">
    <source>
        <dbReference type="Pfam" id="PF21962"/>
    </source>
</evidence>
<gene>
    <name evidence="2" type="ORF">AOZ06_38645</name>
</gene>
<dbReference type="InterPro" id="IPR053832">
    <property type="entry name" value="DUF6924"/>
</dbReference>
<dbReference type="AlphaFoldDB" id="A0A0N9HX88"/>
<dbReference type="Proteomes" id="UP000063699">
    <property type="component" value="Chromosome"/>
</dbReference>
<feature type="domain" description="DUF6924" evidence="1">
    <location>
        <begin position="90"/>
        <end position="220"/>
    </location>
</feature>
<reference evidence="2 3" key="1">
    <citation type="submission" date="2015-07" db="EMBL/GenBank/DDBJ databases">
        <title>Genome sequencing of Kibdelosporangium phytohabitans.</title>
        <authorList>
            <person name="Qin S."/>
            <person name="Xing K."/>
        </authorList>
    </citation>
    <scope>NUCLEOTIDE SEQUENCE [LARGE SCALE GENOMIC DNA]</scope>
    <source>
        <strain evidence="2 3">KLBMP1111</strain>
    </source>
</reference>
<organism evidence="2 3">
    <name type="scientific">Kibdelosporangium phytohabitans</name>
    <dbReference type="NCBI Taxonomy" id="860235"/>
    <lineage>
        <taxon>Bacteria</taxon>
        <taxon>Bacillati</taxon>
        <taxon>Actinomycetota</taxon>
        <taxon>Actinomycetes</taxon>
        <taxon>Pseudonocardiales</taxon>
        <taxon>Pseudonocardiaceae</taxon>
        <taxon>Kibdelosporangium</taxon>
    </lineage>
</organism>
<protein>
    <recommendedName>
        <fullName evidence="1">DUF6924 domain-containing protein</fullName>
    </recommendedName>
</protein>
<dbReference type="EMBL" id="CP012752">
    <property type="protein sequence ID" value="ALG12005.1"/>
    <property type="molecule type" value="Genomic_DNA"/>
</dbReference>
<evidence type="ECO:0000313" key="3">
    <source>
        <dbReference type="Proteomes" id="UP000063699"/>
    </source>
</evidence>
<dbReference type="KEGG" id="kphy:AOZ06_38645"/>
<evidence type="ECO:0000313" key="2">
    <source>
        <dbReference type="EMBL" id="ALG12005.1"/>
    </source>
</evidence>
<accession>A0A0N9HX88</accession>
<sequence>MAWRDQAGTAYSLGMWSPELSGESHVIRIAGTQFTQASVFSGYRNAAGHAPVGFRGTLVAPSVVKPAPSEPVVLQDVPVGTPCLPSVESVPLIRTDFGNDEAWTAAVREVTEVRTLPNGDIFSASVDVVDDKRFSGLTATQLCQLAPPGAGWSLPLVADWITMMEPEHPVLVVDLDEDSLGRTFRATPYAVHEIEPNLSLANVDWESFEYSADDDGVVRPSFS</sequence>